<dbReference type="Gene3D" id="1.10.150.130">
    <property type="match status" value="1"/>
</dbReference>
<dbReference type="InterPro" id="IPR004107">
    <property type="entry name" value="Integrase_SAM-like_N"/>
</dbReference>
<dbReference type="InterPro" id="IPR013762">
    <property type="entry name" value="Integrase-like_cat_sf"/>
</dbReference>
<evidence type="ECO:0000256" key="4">
    <source>
        <dbReference type="PROSITE-ProRule" id="PRU01248"/>
    </source>
</evidence>
<evidence type="ECO:0000313" key="7">
    <source>
        <dbReference type="EMBL" id="HIX19464.1"/>
    </source>
</evidence>
<accession>A0A9D1VAN2</accession>
<dbReference type="PROSITE" id="PS51900">
    <property type="entry name" value="CB"/>
    <property type="match status" value="1"/>
</dbReference>
<organism evidence="7 8">
    <name type="scientific">Candidatus Akkermansia intestinigallinarum</name>
    <dbReference type="NCBI Taxonomy" id="2838431"/>
    <lineage>
        <taxon>Bacteria</taxon>
        <taxon>Pseudomonadati</taxon>
        <taxon>Verrucomicrobiota</taxon>
        <taxon>Verrucomicrobiia</taxon>
        <taxon>Verrucomicrobiales</taxon>
        <taxon>Akkermansiaceae</taxon>
        <taxon>Akkermansia</taxon>
    </lineage>
</organism>
<dbReference type="AlphaFoldDB" id="A0A9D1VAN2"/>
<name>A0A9D1VAN2_9BACT</name>
<dbReference type="GO" id="GO:0015074">
    <property type="term" value="P:DNA integration"/>
    <property type="evidence" value="ECO:0007669"/>
    <property type="project" value="UniProtKB-KW"/>
</dbReference>
<dbReference type="NCBIfam" id="NF001399">
    <property type="entry name" value="PRK00283.1"/>
    <property type="match status" value="1"/>
</dbReference>
<reference evidence="7" key="1">
    <citation type="journal article" date="2021" name="PeerJ">
        <title>Extensive microbial diversity within the chicken gut microbiome revealed by metagenomics and culture.</title>
        <authorList>
            <person name="Gilroy R."/>
            <person name="Ravi A."/>
            <person name="Getino M."/>
            <person name="Pursley I."/>
            <person name="Horton D.L."/>
            <person name="Alikhan N.F."/>
            <person name="Baker D."/>
            <person name="Gharbi K."/>
            <person name="Hall N."/>
            <person name="Watson M."/>
            <person name="Adriaenssens E.M."/>
            <person name="Foster-Nyarko E."/>
            <person name="Jarju S."/>
            <person name="Secka A."/>
            <person name="Antonio M."/>
            <person name="Oren A."/>
            <person name="Chaudhuri R.R."/>
            <person name="La Ragione R."/>
            <person name="Hildebrand F."/>
            <person name="Pallen M.J."/>
        </authorList>
    </citation>
    <scope>NUCLEOTIDE SEQUENCE</scope>
    <source>
        <strain evidence="7">14975</strain>
    </source>
</reference>
<sequence>MPPLAIAGQIERFLLAVAAERRQSANYRRSLRQSLERFGRWLEARGAGLASVDLAMLGEYLAALRGEGLADSSCRVATVHLQLFFRFLAARGVLPTDPAALLHGGRVTQQVPETLSAAAVQRLLESVDPMDLPYGARDRAMLEMLYGSGLRVSELVQLSTDRIDRESGFLRVLGKGSKTRYVPLGGVAAKALARYMEAGRPLLVREGVRSDAVFLSRLGRPLTRERVRQVICQRARDAGLSEHVFPHIMRHSFATHLLENGADLRVIQDMLGHADLATTQIYTHVEQKRLEQLHRRFHPRGRHRPGDAP</sequence>
<dbReference type="Pfam" id="PF00589">
    <property type="entry name" value="Phage_integrase"/>
    <property type="match status" value="1"/>
</dbReference>
<feature type="domain" description="Tyr recombinase" evidence="5">
    <location>
        <begin position="110"/>
        <end position="295"/>
    </location>
</feature>
<keyword evidence="3" id="KW-0233">DNA recombination</keyword>
<dbReference type="Pfam" id="PF02899">
    <property type="entry name" value="Phage_int_SAM_1"/>
    <property type="match status" value="1"/>
</dbReference>
<evidence type="ECO:0000256" key="3">
    <source>
        <dbReference type="ARBA" id="ARBA00023172"/>
    </source>
</evidence>
<reference evidence="7" key="2">
    <citation type="submission" date="2021-04" db="EMBL/GenBank/DDBJ databases">
        <authorList>
            <person name="Gilroy R."/>
        </authorList>
    </citation>
    <scope>NUCLEOTIDE SEQUENCE</scope>
    <source>
        <strain evidence="7">14975</strain>
    </source>
</reference>
<protein>
    <submittedName>
        <fullName evidence="7">Tyrosine recombinase</fullName>
    </submittedName>
</protein>
<dbReference type="CDD" id="cd00798">
    <property type="entry name" value="INT_XerDC_C"/>
    <property type="match status" value="1"/>
</dbReference>
<dbReference type="InterPro" id="IPR044068">
    <property type="entry name" value="CB"/>
</dbReference>
<dbReference type="InterPro" id="IPR002104">
    <property type="entry name" value="Integrase_catalytic"/>
</dbReference>
<dbReference type="Gene3D" id="1.10.443.10">
    <property type="entry name" value="Intergrase catalytic core"/>
    <property type="match status" value="1"/>
</dbReference>
<gene>
    <name evidence="7" type="ORF">H9862_02540</name>
</gene>
<dbReference type="GO" id="GO:0003677">
    <property type="term" value="F:DNA binding"/>
    <property type="evidence" value="ECO:0007669"/>
    <property type="project" value="UniProtKB-UniRule"/>
</dbReference>
<dbReference type="PANTHER" id="PTHR30349:SF90">
    <property type="entry name" value="TYROSINE RECOMBINASE XERD"/>
    <property type="match status" value="1"/>
</dbReference>
<dbReference type="PANTHER" id="PTHR30349">
    <property type="entry name" value="PHAGE INTEGRASE-RELATED"/>
    <property type="match status" value="1"/>
</dbReference>
<evidence type="ECO:0000259" key="6">
    <source>
        <dbReference type="PROSITE" id="PS51900"/>
    </source>
</evidence>
<dbReference type="SUPFAM" id="SSF47823">
    <property type="entry name" value="lambda integrase-like, N-terminal domain"/>
    <property type="match status" value="1"/>
</dbReference>
<evidence type="ECO:0000256" key="1">
    <source>
        <dbReference type="ARBA" id="ARBA00022908"/>
    </source>
</evidence>
<keyword evidence="2 4" id="KW-0238">DNA-binding</keyword>
<evidence type="ECO:0000259" key="5">
    <source>
        <dbReference type="PROSITE" id="PS51898"/>
    </source>
</evidence>
<keyword evidence="1" id="KW-0229">DNA integration</keyword>
<dbReference type="PROSITE" id="PS51898">
    <property type="entry name" value="TYR_RECOMBINASE"/>
    <property type="match status" value="1"/>
</dbReference>
<proteinExistence type="predicted"/>
<dbReference type="SUPFAM" id="SSF56349">
    <property type="entry name" value="DNA breaking-rejoining enzymes"/>
    <property type="match status" value="1"/>
</dbReference>
<evidence type="ECO:0000313" key="8">
    <source>
        <dbReference type="Proteomes" id="UP000823964"/>
    </source>
</evidence>
<dbReference type="InterPro" id="IPR010998">
    <property type="entry name" value="Integrase_recombinase_N"/>
</dbReference>
<dbReference type="Proteomes" id="UP000823964">
    <property type="component" value="Unassembled WGS sequence"/>
</dbReference>
<dbReference type="GO" id="GO:0006310">
    <property type="term" value="P:DNA recombination"/>
    <property type="evidence" value="ECO:0007669"/>
    <property type="project" value="UniProtKB-KW"/>
</dbReference>
<evidence type="ECO:0000256" key="2">
    <source>
        <dbReference type="ARBA" id="ARBA00023125"/>
    </source>
</evidence>
<comment type="caution">
    <text evidence="7">The sequence shown here is derived from an EMBL/GenBank/DDBJ whole genome shotgun (WGS) entry which is preliminary data.</text>
</comment>
<dbReference type="InterPro" id="IPR011010">
    <property type="entry name" value="DNA_brk_join_enz"/>
</dbReference>
<dbReference type="InterPro" id="IPR050090">
    <property type="entry name" value="Tyrosine_recombinase_XerCD"/>
</dbReference>
<dbReference type="EMBL" id="DXFQ01000041">
    <property type="protein sequence ID" value="HIX19464.1"/>
    <property type="molecule type" value="Genomic_DNA"/>
</dbReference>
<feature type="domain" description="Core-binding (CB)" evidence="6">
    <location>
        <begin position="4"/>
        <end position="89"/>
    </location>
</feature>